<dbReference type="AlphaFoldDB" id="A0A067PTE4"/>
<accession>A0A067PTE4</accession>
<feature type="region of interest" description="Disordered" evidence="1">
    <location>
        <begin position="555"/>
        <end position="574"/>
    </location>
</feature>
<evidence type="ECO:0000256" key="1">
    <source>
        <dbReference type="SAM" id="MobiDB-lite"/>
    </source>
</evidence>
<dbReference type="EMBL" id="KL197718">
    <property type="protein sequence ID" value="KDQ58088.1"/>
    <property type="molecule type" value="Genomic_DNA"/>
</dbReference>
<proteinExistence type="predicted"/>
<dbReference type="SMART" id="SM00027">
    <property type="entry name" value="EH"/>
    <property type="match status" value="3"/>
</dbReference>
<dbReference type="GO" id="GO:0006897">
    <property type="term" value="P:endocytosis"/>
    <property type="evidence" value="ECO:0007669"/>
    <property type="project" value="TreeGrafter"/>
</dbReference>
<feature type="compositionally biased region" description="Basic and acidic residues" evidence="1">
    <location>
        <begin position="555"/>
        <end position="567"/>
    </location>
</feature>
<feature type="domain" description="EH" evidence="2">
    <location>
        <begin position="214"/>
        <end position="303"/>
    </location>
</feature>
<dbReference type="PROSITE" id="PS50031">
    <property type="entry name" value="EH"/>
    <property type="match status" value="3"/>
</dbReference>
<feature type="domain" description="EH" evidence="2">
    <location>
        <begin position="111"/>
        <end position="201"/>
    </location>
</feature>
<dbReference type="InParanoid" id="A0A067PTE4"/>
<feature type="domain" description="EF-hand" evidence="3">
    <location>
        <begin position="42"/>
        <end position="77"/>
    </location>
</feature>
<dbReference type="HOGENOM" id="CLU_354897_0_0_1"/>
<feature type="compositionally biased region" description="Polar residues" evidence="1">
    <location>
        <begin position="637"/>
        <end position="666"/>
    </location>
</feature>
<keyword evidence="5" id="KW-1185">Reference proteome</keyword>
<dbReference type="STRING" id="933084.A0A067PTE4"/>
<dbReference type="GO" id="GO:0016197">
    <property type="term" value="P:endosomal transport"/>
    <property type="evidence" value="ECO:0007669"/>
    <property type="project" value="TreeGrafter"/>
</dbReference>
<feature type="domain" description="EH" evidence="2">
    <location>
        <begin position="9"/>
        <end position="95"/>
    </location>
</feature>
<dbReference type="Proteomes" id="UP000027265">
    <property type="component" value="Unassembled WGS sequence"/>
</dbReference>
<evidence type="ECO:0000259" key="3">
    <source>
        <dbReference type="PROSITE" id="PS50222"/>
    </source>
</evidence>
<dbReference type="InterPro" id="IPR011992">
    <property type="entry name" value="EF-hand-dom_pair"/>
</dbReference>
<evidence type="ECO:0000313" key="5">
    <source>
        <dbReference type="Proteomes" id="UP000027265"/>
    </source>
</evidence>
<dbReference type="Pfam" id="PF12763">
    <property type="entry name" value="EH"/>
    <property type="match status" value="3"/>
</dbReference>
<protein>
    <recommendedName>
        <fullName evidence="6">EH domain-containing protein</fullName>
    </recommendedName>
</protein>
<evidence type="ECO:0000259" key="2">
    <source>
        <dbReference type="PROSITE" id="PS50031"/>
    </source>
</evidence>
<dbReference type="Gene3D" id="1.10.238.10">
    <property type="entry name" value="EF-hand"/>
    <property type="match status" value="3"/>
</dbReference>
<evidence type="ECO:0000313" key="4">
    <source>
        <dbReference type="EMBL" id="KDQ58088.1"/>
    </source>
</evidence>
<organism evidence="4 5">
    <name type="scientific">Jaapia argillacea MUCL 33604</name>
    <dbReference type="NCBI Taxonomy" id="933084"/>
    <lineage>
        <taxon>Eukaryota</taxon>
        <taxon>Fungi</taxon>
        <taxon>Dikarya</taxon>
        <taxon>Basidiomycota</taxon>
        <taxon>Agaricomycotina</taxon>
        <taxon>Agaricomycetes</taxon>
        <taxon>Agaricomycetidae</taxon>
        <taxon>Jaapiales</taxon>
        <taxon>Jaapiaceae</taxon>
        <taxon>Jaapia</taxon>
    </lineage>
</organism>
<feature type="region of interest" description="Disordered" evidence="1">
    <location>
        <begin position="325"/>
        <end position="398"/>
    </location>
</feature>
<dbReference type="OrthoDB" id="524326at2759"/>
<dbReference type="GO" id="GO:0005737">
    <property type="term" value="C:cytoplasm"/>
    <property type="evidence" value="ECO:0007669"/>
    <property type="project" value="TreeGrafter"/>
</dbReference>
<feature type="compositionally biased region" description="Low complexity" evidence="1">
    <location>
        <begin position="345"/>
        <end position="369"/>
    </location>
</feature>
<dbReference type="GO" id="GO:0005509">
    <property type="term" value="F:calcium ion binding"/>
    <property type="evidence" value="ECO:0007669"/>
    <property type="project" value="InterPro"/>
</dbReference>
<evidence type="ECO:0008006" key="6">
    <source>
        <dbReference type="Google" id="ProtNLM"/>
    </source>
</evidence>
<dbReference type="CDD" id="cd00052">
    <property type="entry name" value="EH"/>
    <property type="match status" value="2"/>
</dbReference>
<feature type="compositionally biased region" description="Low complexity" evidence="1">
    <location>
        <begin position="706"/>
        <end position="734"/>
    </location>
</feature>
<dbReference type="InterPro" id="IPR000261">
    <property type="entry name" value="EH_dom"/>
</dbReference>
<sequence>MSLSPTPEELVLVDKMFAHPVAQKLGMLVGEVALDLFGGSNLSPEVLSQVWAVADSNRSGSLTKRETIAAVRLMGWAQRGERISRKLLNEPGPLPYIIGVSPTLPPLTSHDKTRFLEIFEDAIPINGLLSGEKARDILVQSKLPVDKLTQIWALSDKRKRGSLDSADFAVAMYLIRCCTSGVLTTIPACLPSQVYEQAKHPIEGGGEWEITEEERIRSDRCFDVLDPKGKGYIIGEVAVPFMRRSKLNDDLLIKVWDLADTGKKGRLSPQGLAIAIHLINRVLSGKKLPSAFPQELLRSSANRPRAVDYGPVLPAEEILRDAFRPHSSHQQKRQQDAHDAHQQTPTGSSSPPLPNSSSSSSRNHRLTPSITSRTPSVHSFHSSHSHHSAHSPTLTRRASRRIAPYGPLALRSWIHSLRPDRPSQRECDQKRFEERLDVRQDRDEQCERGLHMHFLSEGRDREDASEEGINDIWDAATGLARLTDALFAGIVIQPIYDSNTPHIPPRMEVKLVTTRQFKMNPKYRETLEEVVEVLKREIGLPHVESFPSRVREVERERWEEGRSDDSSVRGGSLNRDEIGVAGFDAEPTRDDFFAGYVRGDFETESLRGDFDAVSLRSGLGVEARDVVVNGIAHGDVTPSTGSEGFRTAQGTPSSPRSVHGAETQTRPPAPSTPPEASLPSPHIPPYVSLASSLAESDRSPSPTPSIPSSIHTIPSMSSRRSSTQSSLLTSPSSSRGNSVRVTGPSPLPRPPSGFSSIQFTTSPSRCHCIFVFARQTSLSNRFHLPPIHFGR</sequence>
<reference evidence="5" key="1">
    <citation type="journal article" date="2014" name="Proc. Natl. Acad. Sci. U.S.A.">
        <title>Extensive sampling of basidiomycete genomes demonstrates inadequacy of the white-rot/brown-rot paradigm for wood decay fungi.</title>
        <authorList>
            <person name="Riley R."/>
            <person name="Salamov A.A."/>
            <person name="Brown D.W."/>
            <person name="Nagy L.G."/>
            <person name="Floudas D."/>
            <person name="Held B.W."/>
            <person name="Levasseur A."/>
            <person name="Lombard V."/>
            <person name="Morin E."/>
            <person name="Otillar R."/>
            <person name="Lindquist E.A."/>
            <person name="Sun H."/>
            <person name="LaButti K.M."/>
            <person name="Schmutz J."/>
            <person name="Jabbour D."/>
            <person name="Luo H."/>
            <person name="Baker S.E."/>
            <person name="Pisabarro A.G."/>
            <person name="Walton J.D."/>
            <person name="Blanchette R.A."/>
            <person name="Henrissat B."/>
            <person name="Martin F."/>
            <person name="Cullen D."/>
            <person name="Hibbett D.S."/>
            <person name="Grigoriev I.V."/>
        </authorList>
    </citation>
    <scope>NUCLEOTIDE SEQUENCE [LARGE SCALE GENOMIC DNA]</scope>
    <source>
        <strain evidence="5">MUCL 33604</strain>
    </source>
</reference>
<dbReference type="InterPro" id="IPR002048">
    <property type="entry name" value="EF_hand_dom"/>
</dbReference>
<feature type="region of interest" description="Disordered" evidence="1">
    <location>
        <begin position="632"/>
        <end position="756"/>
    </location>
</feature>
<dbReference type="PANTHER" id="PTHR11216">
    <property type="entry name" value="EH DOMAIN"/>
    <property type="match status" value="1"/>
</dbReference>
<name>A0A067PTE4_9AGAM</name>
<dbReference type="PROSITE" id="PS50222">
    <property type="entry name" value="EF_HAND_2"/>
    <property type="match status" value="1"/>
</dbReference>
<dbReference type="SUPFAM" id="SSF47473">
    <property type="entry name" value="EF-hand"/>
    <property type="match status" value="3"/>
</dbReference>
<dbReference type="GO" id="GO:0005886">
    <property type="term" value="C:plasma membrane"/>
    <property type="evidence" value="ECO:0007669"/>
    <property type="project" value="TreeGrafter"/>
</dbReference>
<dbReference type="PANTHER" id="PTHR11216:SF170">
    <property type="entry name" value="DYNAMIN ASSOCIATED PROTEIN 160, ISOFORM D"/>
    <property type="match status" value="1"/>
</dbReference>
<gene>
    <name evidence="4" type="ORF">JAAARDRAFT_256564</name>
</gene>